<accession>A0ABQ7JQI5</accession>
<dbReference type="Pfam" id="PF00266">
    <property type="entry name" value="Aminotran_5"/>
    <property type="match status" value="1"/>
</dbReference>
<dbReference type="EMBL" id="JAAAIM010000957">
    <property type="protein sequence ID" value="KAG0283080.1"/>
    <property type="molecule type" value="Genomic_DNA"/>
</dbReference>
<dbReference type="InterPro" id="IPR015421">
    <property type="entry name" value="PyrdxlP-dep_Trfase_major"/>
</dbReference>
<sequence length="429" mass="48708">MSSLTAHSQGSAATHDTLSSALPTPAQPGPFGHKQRKNFFMPEGKTEFNHGSYGTFTRSVQENMMKWHNRVEENPDRWTRLDLKPALIKVRTQLAEFMNCDKDELALVQNTTIGVNTILRSLDFIPGDRILQLSTLYDAVDKTTRYICDTHKDVEIIEVPIVMPLTDHEIVFQVEKMIQDHLAKKDGSRIRLAMIDWISSVPAVLHPIKALVDMLKSYGILVFVDAAHVIGQVPIDLTYLNPDFLITNCHKWLYSVRGSAVLFVPKRFQSSIHPTSIQVAYKTGGFENEFSWSGTLDYSTILSIEGALEFRKQYGEDAIIHYCHRLAVEGGAKMAEILGTNVLTPHEHQVGNMVNVRLPIKNINDPKLQTPDYLIRLLLDKYNLFTPSFKHGGYFWTRVSAQIYLELSDFEHLGRVWKEVIDELNAENA</sequence>
<evidence type="ECO:0000313" key="5">
    <source>
        <dbReference type="Proteomes" id="UP001194696"/>
    </source>
</evidence>
<protein>
    <recommendedName>
        <fullName evidence="3">Aminotransferase class V domain-containing protein</fullName>
    </recommendedName>
</protein>
<reference evidence="4 5" key="1">
    <citation type="journal article" date="2020" name="Fungal Divers.">
        <title>Resolving the Mortierellaceae phylogeny through synthesis of multi-gene phylogenetics and phylogenomics.</title>
        <authorList>
            <person name="Vandepol N."/>
            <person name="Liber J."/>
            <person name="Desiro A."/>
            <person name="Na H."/>
            <person name="Kennedy M."/>
            <person name="Barry K."/>
            <person name="Grigoriev I.V."/>
            <person name="Miller A.N."/>
            <person name="O'Donnell K."/>
            <person name="Stajich J.E."/>
            <person name="Bonito G."/>
        </authorList>
    </citation>
    <scope>NUCLEOTIDE SEQUENCE [LARGE SCALE GENOMIC DNA]</scope>
    <source>
        <strain evidence="4 5">AD045</strain>
    </source>
</reference>
<dbReference type="Gene3D" id="3.40.640.10">
    <property type="entry name" value="Type I PLP-dependent aspartate aminotransferase-like (Major domain)"/>
    <property type="match status" value="1"/>
</dbReference>
<organism evidence="4 5">
    <name type="scientific">Linnemannia gamsii</name>
    <dbReference type="NCBI Taxonomy" id="64522"/>
    <lineage>
        <taxon>Eukaryota</taxon>
        <taxon>Fungi</taxon>
        <taxon>Fungi incertae sedis</taxon>
        <taxon>Mucoromycota</taxon>
        <taxon>Mortierellomycotina</taxon>
        <taxon>Mortierellomycetes</taxon>
        <taxon>Mortierellales</taxon>
        <taxon>Mortierellaceae</taxon>
        <taxon>Linnemannia</taxon>
    </lineage>
</organism>
<dbReference type="InterPro" id="IPR000192">
    <property type="entry name" value="Aminotrans_V_dom"/>
</dbReference>
<proteinExistence type="predicted"/>
<dbReference type="SUPFAM" id="SSF53383">
    <property type="entry name" value="PLP-dependent transferases"/>
    <property type="match status" value="1"/>
</dbReference>
<evidence type="ECO:0000313" key="4">
    <source>
        <dbReference type="EMBL" id="KAG0283080.1"/>
    </source>
</evidence>
<comment type="caution">
    <text evidence="4">The sequence shown here is derived from an EMBL/GenBank/DDBJ whole genome shotgun (WGS) entry which is preliminary data.</text>
</comment>
<evidence type="ECO:0000256" key="1">
    <source>
        <dbReference type="ARBA" id="ARBA00022898"/>
    </source>
</evidence>
<keyword evidence="5" id="KW-1185">Reference proteome</keyword>
<dbReference type="Gene3D" id="3.90.1150.10">
    <property type="entry name" value="Aspartate Aminotransferase, domain 1"/>
    <property type="match status" value="1"/>
</dbReference>
<dbReference type="InterPro" id="IPR015422">
    <property type="entry name" value="PyrdxlP-dep_Trfase_small"/>
</dbReference>
<keyword evidence="1" id="KW-0663">Pyridoxal phosphate</keyword>
<feature type="domain" description="Aminotransferase class V" evidence="3">
    <location>
        <begin position="84"/>
        <end position="359"/>
    </location>
</feature>
<evidence type="ECO:0000256" key="2">
    <source>
        <dbReference type="SAM" id="MobiDB-lite"/>
    </source>
</evidence>
<feature type="compositionally biased region" description="Polar residues" evidence="2">
    <location>
        <begin position="1"/>
        <end position="22"/>
    </location>
</feature>
<gene>
    <name evidence="4" type="ORF">BGZ96_012551</name>
</gene>
<name>A0ABQ7JQI5_9FUNG</name>
<dbReference type="Proteomes" id="UP001194696">
    <property type="component" value="Unassembled WGS sequence"/>
</dbReference>
<evidence type="ECO:0000259" key="3">
    <source>
        <dbReference type="Pfam" id="PF00266"/>
    </source>
</evidence>
<dbReference type="PANTHER" id="PTHR43092:SF2">
    <property type="entry name" value="HERCYNYLCYSTEINE SULFOXIDE LYASE"/>
    <property type="match status" value="1"/>
</dbReference>
<feature type="region of interest" description="Disordered" evidence="2">
    <location>
        <begin position="1"/>
        <end position="37"/>
    </location>
</feature>
<dbReference type="PANTHER" id="PTHR43092">
    <property type="entry name" value="L-CYSTEINE DESULFHYDRASE"/>
    <property type="match status" value="1"/>
</dbReference>
<dbReference type="InterPro" id="IPR015424">
    <property type="entry name" value="PyrdxlP-dep_Trfase"/>
</dbReference>